<evidence type="ECO:0000313" key="13">
    <source>
        <dbReference type="Proteomes" id="UP000000269"/>
    </source>
</evidence>
<comment type="subcellular location">
    <subcellularLocation>
        <location evidence="9">Cell membrane</location>
        <topology evidence="9">Multi-pass membrane protein</topology>
    </subcellularLocation>
</comment>
<feature type="transmembrane region" description="Helical" evidence="9">
    <location>
        <begin position="119"/>
        <end position="140"/>
    </location>
</feature>
<keyword evidence="6 9" id="KW-0378">Hydrolase</keyword>
<dbReference type="GO" id="GO:0004190">
    <property type="term" value="F:aspartic-type endopeptidase activity"/>
    <property type="evidence" value="ECO:0007669"/>
    <property type="project" value="UniProtKB-UniRule"/>
</dbReference>
<gene>
    <name evidence="9" type="primary">lspA</name>
    <name evidence="12" type="ordered locus">Clos_1416</name>
</gene>
<dbReference type="AlphaFoldDB" id="A8MH73"/>
<dbReference type="EC" id="3.4.23.36" evidence="9"/>
<dbReference type="InterPro" id="IPR001872">
    <property type="entry name" value="Peptidase_A8"/>
</dbReference>
<organism evidence="12 13">
    <name type="scientific">Alkaliphilus oremlandii (strain OhILAs)</name>
    <name type="common">Clostridium oremlandii (strain OhILAs)</name>
    <dbReference type="NCBI Taxonomy" id="350688"/>
    <lineage>
        <taxon>Bacteria</taxon>
        <taxon>Bacillati</taxon>
        <taxon>Bacillota</taxon>
        <taxon>Clostridia</taxon>
        <taxon>Peptostreptococcales</taxon>
        <taxon>Natronincolaceae</taxon>
        <taxon>Alkaliphilus</taxon>
    </lineage>
</organism>
<dbReference type="PANTHER" id="PTHR33695">
    <property type="entry name" value="LIPOPROTEIN SIGNAL PEPTIDASE"/>
    <property type="match status" value="1"/>
</dbReference>
<keyword evidence="7 9" id="KW-1133">Transmembrane helix</keyword>
<dbReference type="eggNOG" id="COG0597">
    <property type="taxonomic scope" value="Bacteria"/>
</dbReference>
<evidence type="ECO:0000256" key="9">
    <source>
        <dbReference type="HAMAP-Rule" id="MF_00161"/>
    </source>
</evidence>
<dbReference type="Pfam" id="PF01252">
    <property type="entry name" value="Peptidase_A8"/>
    <property type="match status" value="1"/>
</dbReference>
<keyword evidence="4 9" id="KW-0812">Transmembrane</keyword>
<evidence type="ECO:0000256" key="2">
    <source>
        <dbReference type="ARBA" id="ARBA00022475"/>
    </source>
</evidence>
<evidence type="ECO:0000256" key="7">
    <source>
        <dbReference type="ARBA" id="ARBA00022989"/>
    </source>
</evidence>
<dbReference type="HAMAP" id="MF_00161">
    <property type="entry name" value="LspA"/>
    <property type="match status" value="1"/>
</dbReference>
<sequence>MSYIIIIAVVLFDQLSKVLTLKYLAPIKDIPIIKNVFHLTYVENRGAAFGMLQNQKVFFVVTTIIILGAIYFYVRNNKPNRFLTISLSLIVGGALGNFIDRIRLGFVVDYFNFTLINFPVFNIADSAVVIGAFLVSIYIIKYDL</sequence>
<accession>A8MH73</accession>
<proteinExistence type="inferred from homology"/>
<comment type="catalytic activity">
    <reaction evidence="9 10">
        <text>Release of signal peptides from bacterial membrane prolipoproteins. Hydrolyzes -Xaa-Yaa-Zaa-|-(S,diacylglyceryl)Cys-, in which Xaa is hydrophobic (preferably Leu), and Yaa (Ala or Ser) and Zaa (Gly or Ala) have small, neutral side chains.</text>
        <dbReference type="EC" id="3.4.23.36"/>
    </reaction>
</comment>
<keyword evidence="12" id="KW-0449">Lipoprotein</keyword>
<dbReference type="RefSeq" id="WP_012159272.1">
    <property type="nucleotide sequence ID" value="NC_009922.1"/>
</dbReference>
<dbReference type="HOGENOM" id="CLU_083252_3_4_9"/>
<feature type="active site" evidence="9">
    <location>
        <position position="109"/>
    </location>
</feature>
<keyword evidence="13" id="KW-1185">Reference proteome</keyword>
<comment type="caution">
    <text evidence="9">Lacks conserved residue(s) required for the propagation of feature annotation.</text>
</comment>
<comment type="similarity">
    <text evidence="1 9 11">Belongs to the peptidase A8 family.</text>
</comment>
<keyword evidence="5 9" id="KW-0064">Aspartyl protease</keyword>
<feature type="transmembrane region" description="Helical" evidence="9">
    <location>
        <begin position="57"/>
        <end position="74"/>
    </location>
</feature>
<feature type="active site" evidence="9">
    <location>
        <position position="125"/>
    </location>
</feature>
<feature type="transmembrane region" description="Helical" evidence="9">
    <location>
        <begin position="81"/>
        <end position="99"/>
    </location>
</feature>
<dbReference type="PRINTS" id="PR00781">
    <property type="entry name" value="LIPOSIGPTASE"/>
</dbReference>
<dbReference type="GO" id="GO:0005886">
    <property type="term" value="C:plasma membrane"/>
    <property type="evidence" value="ECO:0007669"/>
    <property type="project" value="UniProtKB-SubCell"/>
</dbReference>
<dbReference type="GO" id="GO:0006508">
    <property type="term" value="P:proteolysis"/>
    <property type="evidence" value="ECO:0007669"/>
    <property type="project" value="UniProtKB-KW"/>
</dbReference>
<dbReference type="NCBIfam" id="TIGR00077">
    <property type="entry name" value="lspA"/>
    <property type="match status" value="1"/>
</dbReference>
<evidence type="ECO:0000256" key="10">
    <source>
        <dbReference type="RuleBase" id="RU000594"/>
    </source>
</evidence>
<dbReference type="OrthoDB" id="9810259at2"/>
<keyword evidence="2 9" id="KW-1003">Cell membrane</keyword>
<reference evidence="13" key="1">
    <citation type="submission" date="2007-10" db="EMBL/GenBank/DDBJ databases">
        <title>Complete genome of Alkaliphilus oremlandii OhILAs.</title>
        <authorList>
            <person name="Copeland A."/>
            <person name="Lucas S."/>
            <person name="Lapidus A."/>
            <person name="Barry K."/>
            <person name="Detter J.C."/>
            <person name="Glavina del Rio T."/>
            <person name="Hammon N."/>
            <person name="Israni S."/>
            <person name="Dalin E."/>
            <person name="Tice H."/>
            <person name="Pitluck S."/>
            <person name="Chain P."/>
            <person name="Malfatti S."/>
            <person name="Shin M."/>
            <person name="Vergez L."/>
            <person name="Schmutz J."/>
            <person name="Larimer F."/>
            <person name="Land M."/>
            <person name="Hauser L."/>
            <person name="Kyrpides N."/>
            <person name="Mikhailova N."/>
            <person name="Stolz J.F."/>
            <person name="Dawson A."/>
            <person name="Fisher E."/>
            <person name="Crable B."/>
            <person name="Perera E."/>
            <person name="Lisak J."/>
            <person name="Ranganathan M."/>
            <person name="Basu P."/>
            <person name="Richardson P."/>
        </authorList>
    </citation>
    <scope>NUCLEOTIDE SEQUENCE [LARGE SCALE GENOMIC DNA]</scope>
    <source>
        <strain evidence="13">OhILAs</strain>
    </source>
</reference>
<evidence type="ECO:0000256" key="8">
    <source>
        <dbReference type="ARBA" id="ARBA00023136"/>
    </source>
</evidence>
<keyword evidence="8 9" id="KW-0472">Membrane</keyword>
<dbReference type="UniPathway" id="UPA00665"/>
<comment type="pathway">
    <text evidence="9">Protein modification; lipoprotein biosynthesis (signal peptide cleavage).</text>
</comment>
<evidence type="ECO:0000256" key="5">
    <source>
        <dbReference type="ARBA" id="ARBA00022750"/>
    </source>
</evidence>
<evidence type="ECO:0000256" key="11">
    <source>
        <dbReference type="RuleBase" id="RU004181"/>
    </source>
</evidence>
<dbReference type="STRING" id="350688.Clos_1416"/>
<evidence type="ECO:0000256" key="3">
    <source>
        <dbReference type="ARBA" id="ARBA00022670"/>
    </source>
</evidence>
<dbReference type="PROSITE" id="PS00855">
    <property type="entry name" value="SPASE_II"/>
    <property type="match status" value="1"/>
</dbReference>
<name>A8MH73_ALKOO</name>
<dbReference type="KEGG" id="aoe:Clos_1416"/>
<comment type="function">
    <text evidence="9 10">This protein specifically catalyzes the removal of signal peptides from prolipoproteins.</text>
</comment>
<protein>
    <recommendedName>
        <fullName evidence="9">Lipoprotein signal peptidase</fullName>
        <ecNumber evidence="9">3.4.23.36</ecNumber>
    </recommendedName>
    <alternativeName>
        <fullName evidence="9">Prolipoprotein signal peptidase</fullName>
    </alternativeName>
    <alternativeName>
        <fullName evidence="9">Signal peptidase II</fullName>
        <shortName evidence="9">SPase II</shortName>
    </alternativeName>
</protein>
<keyword evidence="3 9" id="KW-0645">Protease</keyword>
<dbReference type="Proteomes" id="UP000000269">
    <property type="component" value="Chromosome"/>
</dbReference>
<dbReference type="PANTHER" id="PTHR33695:SF1">
    <property type="entry name" value="LIPOPROTEIN SIGNAL PEPTIDASE"/>
    <property type="match status" value="1"/>
</dbReference>
<evidence type="ECO:0000313" key="12">
    <source>
        <dbReference type="EMBL" id="ABW18960.1"/>
    </source>
</evidence>
<evidence type="ECO:0000256" key="4">
    <source>
        <dbReference type="ARBA" id="ARBA00022692"/>
    </source>
</evidence>
<evidence type="ECO:0000256" key="6">
    <source>
        <dbReference type="ARBA" id="ARBA00022801"/>
    </source>
</evidence>
<dbReference type="EMBL" id="CP000853">
    <property type="protein sequence ID" value="ABW18960.1"/>
    <property type="molecule type" value="Genomic_DNA"/>
</dbReference>
<evidence type="ECO:0000256" key="1">
    <source>
        <dbReference type="ARBA" id="ARBA00006139"/>
    </source>
</evidence>